<proteinExistence type="inferred from homology"/>
<feature type="region of interest" description="Disordered" evidence="4">
    <location>
        <begin position="471"/>
        <end position="497"/>
    </location>
</feature>
<gene>
    <name evidence="6" type="ORF">DARMORV10_A06P22000.1</name>
</gene>
<comment type="similarity">
    <text evidence="1">Belongs to the peptidase C48 family.</text>
</comment>
<dbReference type="SMR" id="A0A816SIC3"/>
<dbReference type="Proteomes" id="UP001295469">
    <property type="component" value="Chromosome A06"/>
</dbReference>
<feature type="region of interest" description="Disordered" evidence="4">
    <location>
        <begin position="364"/>
        <end position="399"/>
    </location>
</feature>
<feature type="domain" description="Ubiquitin-like protease family profile" evidence="5">
    <location>
        <begin position="654"/>
        <end position="857"/>
    </location>
</feature>
<dbReference type="PROSITE" id="PS50600">
    <property type="entry name" value="ULP_PROTEASE"/>
    <property type="match status" value="1"/>
</dbReference>
<accession>A0A816SIC3</accession>
<keyword evidence="2" id="KW-0645">Protease</keyword>
<dbReference type="Pfam" id="PF09331">
    <property type="entry name" value="DUF1985"/>
    <property type="match status" value="1"/>
</dbReference>
<dbReference type="InterPro" id="IPR003653">
    <property type="entry name" value="Peptidase_C48_C"/>
</dbReference>
<dbReference type="GO" id="GO:0006508">
    <property type="term" value="P:proteolysis"/>
    <property type="evidence" value="ECO:0007669"/>
    <property type="project" value="UniProtKB-KW"/>
</dbReference>
<evidence type="ECO:0000256" key="2">
    <source>
        <dbReference type="ARBA" id="ARBA00022670"/>
    </source>
</evidence>
<dbReference type="SUPFAM" id="SSF54001">
    <property type="entry name" value="Cysteine proteinases"/>
    <property type="match status" value="1"/>
</dbReference>
<dbReference type="PANTHER" id="PTHR48449">
    <property type="entry name" value="DUF1985 DOMAIN-CONTAINING PROTEIN"/>
    <property type="match status" value="1"/>
</dbReference>
<protein>
    <submittedName>
        <fullName evidence="6">(rape) hypothetical protein</fullName>
    </submittedName>
</protein>
<dbReference type="Pfam" id="PF02902">
    <property type="entry name" value="Peptidase_C48"/>
    <property type="match status" value="1"/>
</dbReference>
<evidence type="ECO:0000259" key="5">
    <source>
        <dbReference type="PROSITE" id="PS50600"/>
    </source>
</evidence>
<organism evidence="6">
    <name type="scientific">Brassica napus</name>
    <name type="common">Rape</name>
    <dbReference type="NCBI Taxonomy" id="3708"/>
    <lineage>
        <taxon>Eukaryota</taxon>
        <taxon>Viridiplantae</taxon>
        <taxon>Streptophyta</taxon>
        <taxon>Embryophyta</taxon>
        <taxon>Tracheophyta</taxon>
        <taxon>Spermatophyta</taxon>
        <taxon>Magnoliopsida</taxon>
        <taxon>eudicotyledons</taxon>
        <taxon>Gunneridae</taxon>
        <taxon>Pentapetalae</taxon>
        <taxon>rosids</taxon>
        <taxon>malvids</taxon>
        <taxon>Brassicales</taxon>
        <taxon>Brassicaceae</taxon>
        <taxon>Brassiceae</taxon>
        <taxon>Brassica</taxon>
    </lineage>
</organism>
<evidence type="ECO:0000256" key="3">
    <source>
        <dbReference type="ARBA" id="ARBA00022801"/>
    </source>
</evidence>
<evidence type="ECO:0000313" key="6">
    <source>
        <dbReference type="EMBL" id="CAF2085818.1"/>
    </source>
</evidence>
<dbReference type="AlphaFoldDB" id="A0A816SIC3"/>
<keyword evidence="3" id="KW-0378">Hydrolase</keyword>
<evidence type="ECO:0000256" key="4">
    <source>
        <dbReference type="SAM" id="MobiDB-lite"/>
    </source>
</evidence>
<dbReference type="InterPro" id="IPR038765">
    <property type="entry name" value="Papain-like_cys_pep_sf"/>
</dbReference>
<dbReference type="GO" id="GO:0008234">
    <property type="term" value="F:cysteine-type peptidase activity"/>
    <property type="evidence" value="ECO:0007669"/>
    <property type="project" value="InterPro"/>
</dbReference>
<dbReference type="EMBL" id="HG994360">
    <property type="protein sequence ID" value="CAF2085818.1"/>
    <property type="molecule type" value="Genomic_DNA"/>
</dbReference>
<dbReference type="Gene3D" id="3.40.395.10">
    <property type="entry name" value="Adenoviral Proteinase, Chain A"/>
    <property type="match status" value="1"/>
</dbReference>
<name>A0A816SIC3_BRANA</name>
<sequence>MFLENIVFHVCLITLYIFDREMSTSDCPKTYPKRLYEEGKCPLQHRSMNHSCHLASLQMVEESVGIDAWESIKESAVGVILRFKDLDYTWSAQAVHHLLTNQLVVDSIHEVWSLIEGQPIRFSLHEFGEITGLNCEPFNIDDKVEVDHKPFWEEMGVSAAHGPMLSELRSLLPRIKNWPFEKRRMIGLLCVLSVGILGISPGSRIPLEAAKRVLDAEAFERYPWGRVGFSSLVNSIKIVSFGGKKKYTLRGCVHALLIWLYESIPGIGHEYGNHIEGNQVPLLSWSGSRCRIQWGQFYEKEKKVHQKVRVRHLVVKAEADIYPQWDDHKVDDDLHNMILDILHEQLDDKHWSLKAANEPVANKKKRNFVSEEDDCMKKKNPAKRTTTQASGSSLNSGGDDGFKHALMEAVKTLTATVQNMDTVVAEKVLTAVDTKIDTKINARVGQTEQVLGNQISILQEEIAKIREQMQTTAPKNDADVQNQEDEVNSNDPSWMVQDKTPYDADAVIQCVVRKKANKSKVKLTSPILLDTDGVKVAGKNQVKKPAGCLKKVKKEKNVVPQLRDSTGTWSDSEEKKKYCTLDATLDQLAASILDGPLQKRKPQLTKTQVYPYVGNSTVKRIISGVSEAHYDPLAKVAETKFKKLMDYLRSIGDKDVETPFYMKLIKPRNVWETDDFGWLTDSHMASAMLMFHKRYMRNPSPYSSDRIAFLEHWFVKMWVRDYKKYDPQTWEFSETYKKVFNGNYPSDFSNNRKWVKDVDRLFFCHLINGNHWVALEVDFEKKLIHVYDSIQTVVPSNTDLQEECRPFTKMIPLLLNEMVPGRKKSSQQFRISRLKSVPKNEDPGDCGVYALKYIECRAIGCGFEGLSDQCIPAMRIKLAAEIYDEVRGL</sequence>
<dbReference type="InterPro" id="IPR015410">
    <property type="entry name" value="DUF1985"/>
</dbReference>
<evidence type="ECO:0000256" key="1">
    <source>
        <dbReference type="ARBA" id="ARBA00005234"/>
    </source>
</evidence>
<dbReference type="OrthoDB" id="1033624at2759"/>
<reference evidence="6" key="1">
    <citation type="submission" date="2021-01" db="EMBL/GenBank/DDBJ databases">
        <authorList>
            <consortium name="Genoscope - CEA"/>
            <person name="William W."/>
        </authorList>
    </citation>
    <scope>NUCLEOTIDE SEQUENCE</scope>
</reference>
<dbReference type="PANTHER" id="PTHR48449:SF1">
    <property type="entry name" value="DUF1985 DOMAIN-CONTAINING PROTEIN"/>
    <property type="match status" value="1"/>
</dbReference>